<reference evidence="2 3" key="1">
    <citation type="journal article" date="2016" name="Int. J. Syst. Evol. Microbiol.">
        <title>Lysobacter erysipheiresistens sp. nov., an antagonist of powdery mildew, isolated from tobacco-cultivated soil.</title>
        <authorList>
            <person name="Xie B."/>
            <person name="Li T."/>
            <person name="Lin X."/>
            <person name="Wang C.J."/>
            <person name="Chen Y.J."/>
            <person name="Liu W.J."/>
            <person name="Zhao Z.W."/>
        </authorList>
    </citation>
    <scope>NUCLEOTIDE SEQUENCE [LARGE SCALE GENOMIC DNA]</scope>
    <source>
        <strain evidence="2 3">RS-LYSO-3</strain>
    </source>
</reference>
<feature type="transmembrane region" description="Helical" evidence="1">
    <location>
        <begin position="83"/>
        <end position="101"/>
    </location>
</feature>
<dbReference type="Proteomes" id="UP001355056">
    <property type="component" value="Unassembled WGS sequence"/>
</dbReference>
<sequence length="175" mass="19554">MRHPIFSLGLQYLAYRVFLDNKHEGVLYARIVSTIYFIAVVGFYLQAALFASVSFGIDFQLYFSSIWNHLELPVGRRVNRSSAFVLLFVAPTSIFLGWWCWGRSKAFGQKQALFVDCTENKSPISSLALFCAAGGSVFAARVQPIVGMAVVFLAIAASSLFAFYVTKKNPKRRSD</sequence>
<evidence type="ECO:0000256" key="1">
    <source>
        <dbReference type="SAM" id="Phobius"/>
    </source>
</evidence>
<accession>A0ABU7Z0G9</accession>
<protein>
    <submittedName>
        <fullName evidence="2">Uncharacterized protein</fullName>
    </submittedName>
</protein>
<proteinExistence type="predicted"/>
<keyword evidence="1" id="KW-0472">Membrane</keyword>
<gene>
    <name evidence="2" type="ORF">SNE34_11500</name>
</gene>
<feature type="transmembrane region" description="Helical" evidence="1">
    <location>
        <begin position="145"/>
        <end position="165"/>
    </location>
</feature>
<comment type="caution">
    <text evidence="2">The sequence shown here is derived from an EMBL/GenBank/DDBJ whole genome shotgun (WGS) entry which is preliminary data.</text>
</comment>
<keyword evidence="1" id="KW-1133">Transmembrane helix</keyword>
<keyword evidence="3" id="KW-1185">Reference proteome</keyword>
<evidence type="ECO:0000313" key="3">
    <source>
        <dbReference type="Proteomes" id="UP001355056"/>
    </source>
</evidence>
<feature type="transmembrane region" description="Helical" evidence="1">
    <location>
        <begin position="35"/>
        <end position="63"/>
    </location>
</feature>
<dbReference type="RefSeq" id="WP_332617344.1">
    <property type="nucleotide sequence ID" value="NZ_JAXGFP010000006.1"/>
</dbReference>
<dbReference type="EMBL" id="JAXGFP010000006">
    <property type="protein sequence ID" value="MEG3184634.1"/>
    <property type="molecule type" value="Genomic_DNA"/>
</dbReference>
<feature type="transmembrane region" description="Helical" evidence="1">
    <location>
        <begin position="122"/>
        <end position="139"/>
    </location>
</feature>
<name>A0ABU7Z0G9_9GAMM</name>
<organism evidence="2 3">
    <name type="scientific">Novilysobacter erysipheiresistens</name>
    <dbReference type="NCBI Taxonomy" id="1749332"/>
    <lineage>
        <taxon>Bacteria</taxon>
        <taxon>Pseudomonadati</taxon>
        <taxon>Pseudomonadota</taxon>
        <taxon>Gammaproteobacteria</taxon>
        <taxon>Lysobacterales</taxon>
        <taxon>Lysobacteraceae</taxon>
        <taxon>Novilysobacter</taxon>
    </lineage>
</organism>
<keyword evidence="1" id="KW-0812">Transmembrane</keyword>
<evidence type="ECO:0000313" key="2">
    <source>
        <dbReference type="EMBL" id="MEG3184634.1"/>
    </source>
</evidence>